<dbReference type="SUPFAM" id="SSF51556">
    <property type="entry name" value="Metallo-dependent hydrolases"/>
    <property type="match status" value="1"/>
</dbReference>
<dbReference type="PIRSF" id="PIRSF005902">
    <property type="entry name" value="DNase_TatD"/>
    <property type="match status" value="1"/>
</dbReference>
<evidence type="ECO:0000256" key="1">
    <source>
        <dbReference type="ARBA" id="ARBA00009275"/>
    </source>
</evidence>
<dbReference type="Pfam" id="PF01026">
    <property type="entry name" value="TatD_DNase"/>
    <property type="match status" value="1"/>
</dbReference>
<dbReference type="EMBL" id="CAAHFG010000001">
    <property type="protein sequence ID" value="VGO13884.1"/>
    <property type="molecule type" value="Genomic_DNA"/>
</dbReference>
<feature type="binding site" evidence="3">
    <location>
        <position position="85"/>
    </location>
    <ligand>
        <name>a divalent metal cation</name>
        <dbReference type="ChEBI" id="CHEBI:60240"/>
        <label>1</label>
    </ligand>
</feature>
<dbReference type="RefSeq" id="WP_136079419.1">
    <property type="nucleotide sequence ID" value="NZ_CAAHFG010000001.1"/>
</dbReference>
<organism evidence="4 5">
    <name type="scientific">Pontiella desulfatans</name>
    <dbReference type="NCBI Taxonomy" id="2750659"/>
    <lineage>
        <taxon>Bacteria</taxon>
        <taxon>Pseudomonadati</taxon>
        <taxon>Kiritimatiellota</taxon>
        <taxon>Kiritimatiellia</taxon>
        <taxon>Kiritimatiellales</taxon>
        <taxon>Pontiellaceae</taxon>
        <taxon>Pontiella</taxon>
    </lineage>
</organism>
<dbReference type="InterPro" id="IPR032466">
    <property type="entry name" value="Metal_Hydrolase"/>
</dbReference>
<evidence type="ECO:0000256" key="2">
    <source>
        <dbReference type="ARBA" id="ARBA00022801"/>
    </source>
</evidence>
<dbReference type="PROSITE" id="PS01137">
    <property type="entry name" value="TATD_1"/>
    <property type="match status" value="1"/>
</dbReference>
<dbReference type="GO" id="GO:0046872">
    <property type="term" value="F:metal ion binding"/>
    <property type="evidence" value="ECO:0007669"/>
    <property type="project" value="UniProtKB-KW"/>
</dbReference>
<protein>
    <submittedName>
        <fullName evidence="4">Putative metal-dependent hydrolase YjjV</fullName>
    </submittedName>
</protein>
<evidence type="ECO:0000313" key="5">
    <source>
        <dbReference type="Proteomes" id="UP000366872"/>
    </source>
</evidence>
<proteinExistence type="inferred from homology"/>
<dbReference type="PANTHER" id="PTHR46124:SF2">
    <property type="entry name" value="D-AMINOACYL-TRNA DEACYLASE"/>
    <property type="match status" value="1"/>
</dbReference>
<dbReference type="GO" id="GO:0016788">
    <property type="term" value="F:hydrolase activity, acting on ester bonds"/>
    <property type="evidence" value="ECO:0007669"/>
    <property type="project" value="InterPro"/>
</dbReference>
<keyword evidence="3" id="KW-0479">Metal-binding</keyword>
<feature type="binding site" evidence="3">
    <location>
        <position position="193"/>
    </location>
    <ligand>
        <name>a divalent metal cation</name>
        <dbReference type="ChEBI" id="CHEBI:60240"/>
        <label>1</label>
    </ligand>
</feature>
<feature type="binding site" evidence="3">
    <location>
        <position position="6"/>
    </location>
    <ligand>
        <name>a divalent metal cation</name>
        <dbReference type="ChEBI" id="CHEBI:60240"/>
        <label>1</label>
    </ligand>
</feature>
<comment type="similarity">
    <text evidence="1">Belongs to the metallo-dependent hydrolases superfamily. TatD-type hydrolase family.</text>
</comment>
<feature type="binding site" evidence="3">
    <location>
        <position position="145"/>
    </location>
    <ligand>
        <name>a divalent metal cation</name>
        <dbReference type="ChEBI" id="CHEBI:60240"/>
        <label>2</label>
    </ligand>
</feature>
<keyword evidence="2 4" id="KW-0378">Hydrolase</keyword>
<dbReference type="InterPro" id="IPR018228">
    <property type="entry name" value="DNase_TatD-rel_CS"/>
</dbReference>
<keyword evidence="5" id="KW-1185">Reference proteome</keyword>
<feature type="binding site" evidence="3">
    <location>
        <position position="123"/>
    </location>
    <ligand>
        <name>a divalent metal cation</name>
        <dbReference type="ChEBI" id="CHEBI:60240"/>
        <label>2</label>
    </ligand>
</feature>
<evidence type="ECO:0000256" key="3">
    <source>
        <dbReference type="PIRSR" id="PIRSR005902-1"/>
    </source>
</evidence>
<name>A0A6C2U2K1_PONDE</name>
<dbReference type="PANTHER" id="PTHR46124">
    <property type="entry name" value="D-AMINOACYL-TRNA DEACYLASE"/>
    <property type="match status" value="1"/>
</dbReference>
<dbReference type="Gene3D" id="3.20.20.140">
    <property type="entry name" value="Metal-dependent hydrolases"/>
    <property type="match status" value="1"/>
</dbReference>
<sequence>MFVDAHCHLDLFPDPKSILSVMGRSQVQVLAMTNAPFVFERCCELVEGYSSVNVALGLHPELAFEYKDQLDLFQTLLPKTKFIGEVGLDYMTSDKRDRQHQKRVFERIVEMCSAAEDKVLSVHTRRSASDALSILNGFKGKFILHWFSGTDSELKSAHNIGAYFSVNAKMMQSKRGRMLVGKMDSSRVVTETDAPLAKRSPEIKYPDELEFTVGELANLWGRSIWQTKHDIMNNYSVFVENVYRE</sequence>
<dbReference type="Proteomes" id="UP000366872">
    <property type="component" value="Unassembled WGS sequence"/>
</dbReference>
<dbReference type="AlphaFoldDB" id="A0A6C2U2K1"/>
<reference evidence="4 5" key="1">
    <citation type="submission" date="2019-04" db="EMBL/GenBank/DDBJ databases">
        <authorList>
            <person name="Van Vliet M D."/>
        </authorList>
    </citation>
    <scope>NUCLEOTIDE SEQUENCE [LARGE SCALE GENOMIC DNA]</scope>
    <source>
        <strain evidence="4 5">F1</strain>
    </source>
</reference>
<feature type="binding site" evidence="3">
    <location>
        <position position="8"/>
    </location>
    <ligand>
        <name>a divalent metal cation</name>
        <dbReference type="ChEBI" id="CHEBI:60240"/>
        <label>1</label>
    </ligand>
</feature>
<dbReference type="InterPro" id="IPR049677">
    <property type="entry name" value="QatD"/>
</dbReference>
<gene>
    <name evidence="4" type="primary">yjjV</name>
    <name evidence="4" type="ORF">PDESU_02441</name>
</gene>
<dbReference type="InterPro" id="IPR001130">
    <property type="entry name" value="TatD-like"/>
</dbReference>
<evidence type="ECO:0000313" key="4">
    <source>
        <dbReference type="EMBL" id="VGO13884.1"/>
    </source>
</evidence>
<accession>A0A6C2U2K1</accession>
<dbReference type="NCBIfam" id="NF041926">
    <property type="entry name" value="QatD"/>
    <property type="match status" value="1"/>
</dbReference>